<dbReference type="InterPro" id="IPR002321">
    <property type="entry name" value="Cyt_c_II"/>
</dbReference>
<dbReference type="InterPro" id="IPR012127">
    <property type="entry name" value="Cyt_c_prime"/>
</dbReference>
<reference evidence="8" key="1">
    <citation type="journal article" date="2019" name="Int. J. Syst. Evol. Microbiol.">
        <title>The Global Catalogue of Microorganisms (GCM) 10K type strain sequencing project: providing services to taxonomists for standard genome sequencing and annotation.</title>
        <authorList>
            <consortium name="The Broad Institute Genomics Platform"/>
            <consortium name="The Broad Institute Genome Sequencing Center for Infectious Disease"/>
            <person name="Wu L."/>
            <person name="Ma J."/>
        </authorList>
    </citation>
    <scope>NUCLEOTIDE SEQUENCE [LARGE SCALE GENOMIC DNA]</scope>
    <source>
        <strain evidence="8">KCTC 15012</strain>
    </source>
</reference>
<dbReference type="Gene3D" id="1.20.120.10">
    <property type="entry name" value="Cytochrome c/b562"/>
    <property type="match status" value="1"/>
</dbReference>
<keyword evidence="3" id="KW-0479">Metal-binding</keyword>
<organism evidence="7 8">
    <name type="scientific">Phaeospirillum tilakii</name>
    <dbReference type="NCBI Taxonomy" id="741673"/>
    <lineage>
        <taxon>Bacteria</taxon>
        <taxon>Pseudomonadati</taxon>
        <taxon>Pseudomonadota</taxon>
        <taxon>Alphaproteobacteria</taxon>
        <taxon>Rhodospirillales</taxon>
        <taxon>Rhodospirillaceae</taxon>
        <taxon>Phaeospirillum</taxon>
    </lineage>
</organism>
<evidence type="ECO:0000313" key="7">
    <source>
        <dbReference type="EMBL" id="MFD2234034.1"/>
    </source>
</evidence>
<keyword evidence="8" id="KW-1185">Reference proteome</keyword>
<dbReference type="Proteomes" id="UP001597296">
    <property type="component" value="Unassembled WGS sequence"/>
</dbReference>
<protein>
    <submittedName>
        <fullName evidence="7">Cytochrome c</fullName>
    </submittedName>
</protein>
<keyword evidence="6" id="KW-0732">Signal</keyword>
<dbReference type="Pfam" id="PF01322">
    <property type="entry name" value="Cytochrom_C_2"/>
    <property type="match status" value="1"/>
</dbReference>
<dbReference type="EMBL" id="JBHUIY010000016">
    <property type="protein sequence ID" value="MFD2234034.1"/>
    <property type="molecule type" value="Genomic_DNA"/>
</dbReference>
<accession>A0ABW5C9S2</accession>
<evidence type="ECO:0000256" key="5">
    <source>
        <dbReference type="ARBA" id="ARBA00023004"/>
    </source>
</evidence>
<name>A0ABW5C9S2_9PROT</name>
<dbReference type="RefSeq" id="WP_377315932.1">
    <property type="nucleotide sequence ID" value="NZ_JBHUIY010000016.1"/>
</dbReference>
<comment type="caution">
    <text evidence="7">The sequence shown here is derived from an EMBL/GenBank/DDBJ whole genome shotgun (WGS) entry which is preliminary data.</text>
</comment>
<evidence type="ECO:0000313" key="8">
    <source>
        <dbReference type="Proteomes" id="UP001597296"/>
    </source>
</evidence>
<dbReference type="InterPro" id="IPR010980">
    <property type="entry name" value="Cyt_c/b562"/>
</dbReference>
<evidence type="ECO:0000256" key="1">
    <source>
        <dbReference type="ARBA" id="ARBA00022448"/>
    </source>
</evidence>
<keyword evidence="5" id="KW-0408">Iron</keyword>
<dbReference type="SUPFAM" id="SSF47175">
    <property type="entry name" value="Cytochromes"/>
    <property type="match status" value="1"/>
</dbReference>
<evidence type="ECO:0000256" key="4">
    <source>
        <dbReference type="ARBA" id="ARBA00022982"/>
    </source>
</evidence>
<keyword evidence="4" id="KW-0249">Electron transport</keyword>
<feature type="chain" id="PRO_5046873403" evidence="6">
    <location>
        <begin position="27"/>
        <end position="154"/>
    </location>
</feature>
<evidence type="ECO:0000256" key="2">
    <source>
        <dbReference type="ARBA" id="ARBA00022617"/>
    </source>
</evidence>
<feature type="signal peptide" evidence="6">
    <location>
        <begin position="1"/>
        <end position="26"/>
    </location>
</feature>
<evidence type="ECO:0000256" key="3">
    <source>
        <dbReference type="ARBA" id="ARBA00022723"/>
    </source>
</evidence>
<proteinExistence type="predicted"/>
<keyword evidence="2" id="KW-0349">Heme</keyword>
<dbReference type="PIRSF" id="PIRSF000027">
    <property type="entry name" value="Cytc_c_prime"/>
    <property type="match status" value="1"/>
</dbReference>
<evidence type="ECO:0000256" key="6">
    <source>
        <dbReference type="SAM" id="SignalP"/>
    </source>
</evidence>
<dbReference type="PROSITE" id="PS51009">
    <property type="entry name" value="CYTCII"/>
    <property type="match status" value="1"/>
</dbReference>
<keyword evidence="1" id="KW-0813">Transport</keyword>
<sequence>MRFIVKPAALAAIAGLGLALAMPAVAQQLKPEEALTLRQGLMLALKTQWMPIGAFAAGKADAPADAVARAENVAAIAKLAPIGWAKGTENLPKAETKAEAFGAKAAAFHDDWKTFAAEADKLVVAAKAGPDALKTQAAATGKLCKGCHEEFKED</sequence>
<gene>
    <name evidence="7" type="ORF">ACFSNB_09465</name>
</gene>